<name>A0A7S7SNP9_PALFE</name>
<dbReference type="EMBL" id="CP063849">
    <property type="protein sequence ID" value="QOY90786.1"/>
    <property type="molecule type" value="Genomic_DNA"/>
</dbReference>
<dbReference type="KEGG" id="pfer:IRI77_12815"/>
<evidence type="ECO:0000313" key="2">
    <source>
        <dbReference type="Proteomes" id="UP000593892"/>
    </source>
</evidence>
<reference evidence="1 2" key="1">
    <citation type="submission" date="2020-10" db="EMBL/GenBank/DDBJ databases">
        <title>Complete genome sequence of Paludibaculum fermentans P105T, a facultatively anaerobic acidobacterium capable of dissimilatory Fe(III) reduction.</title>
        <authorList>
            <person name="Dedysh S.N."/>
            <person name="Beletsky A.V."/>
            <person name="Kulichevskaya I.S."/>
            <person name="Mardanov A.V."/>
            <person name="Ravin N.V."/>
        </authorList>
    </citation>
    <scope>NUCLEOTIDE SEQUENCE [LARGE SCALE GENOMIC DNA]</scope>
    <source>
        <strain evidence="1 2">P105</strain>
    </source>
</reference>
<organism evidence="1 2">
    <name type="scientific">Paludibaculum fermentans</name>
    <dbReference type="NCBI Taxonomy" id="1473598"/>
    <lineage>
        <taxon>Bacteria</taxon>
        <taxon>Pseudomonadati</taxon>
        <taxon>Acidobacteriota</taxon>
        <taxon>Terriglobia</taxon>
        <taxon>Bryobacterales</taxon>
        <taxon>Bryobacteraceae</taxon>
        <taxon>Paludibaculum</taxon>
    </lineage>
</organism>
<dbReference type="RefSeq" id="WP_194452443.1">
    <property type="nucleotide sequence ID" value="NZ_CP063849.1"/>
</dbReference>
<dbReference type="AlphaFoldDB" id="A0A7S7SNP9"/>
<proteinExistence type="predicted"/>
<protein>
    <submittedName>
        <fullName evidence="1">Uncharacterized protein</fullName>
    </submittedName>
</protein>
<evidence type="ECO:0000313" key="1">
    <source>
        <dbReference type="EMBL" id="QOY90786.1"/>
    </source>
</evidence>
<keyword evidence="2" id="KW-1185">Reference proteome</keyword>
<dbReference type="Proteomes" id="UP000593892">
    <property type="component" value="Chromosome"/>
</dbReference>
<accession>A0A7S7SNP9</accession>
<sequence length="56" mass="6326">MRAGLAEQPVDYEWSSAVAHFSGHDRRRLLDLEFFRGSGGVENGRPLFHMPVPEAE</sequence>
<gene>
    <name evidence="1" type="ORF">IRI77_12815</name>
</gene>